<keyword evidence="7" id="KW-0325">Glycoprotein</keyword>
<feature type="transmembrane region" description="Helical" evidence="10">
    <location>
        <begin position="348"/>
        <end position="367"/>
    </location>
</feature>
<evidence type="ECO:0000256" key="10">
    <source>
        <dbReference type="SAM" id="Phobius"/>
    </source>
</evidence>
<dbReference type="Gene3D" id="4.10.240.10">
    <property type="entry name" value="Zn(2)-C6 fungal-type DNA-binding domain"/>
    <property type="match status" value="1"/>
</dbReference>
<keyword evidence="3 10" id="KW-0812">Transmembrane</keyword>
<feature type="transmembrane region" description="Helical" evidence="10">
    <location>
        <begin position="194"/>
        <end position="216"/>
    </location>
</feature>
<evidence type="ECO:0000256" key="7">
    <source>
        <dbReference type="ARBA" id="ARBA00023180"/>
    </source>
</evidence>
<dbReference type="GO" id="GO:0008270">
    <property type="term" value="F:zinc ion binding"/>
    <property type="evidence" value="ECO:0007669"/>
    <property type="project" value="InterPro"/>
</dbReference>
<evidence type="ECO:0000256" key="1">
    <source>
        <dbReference type="ARBA" id="ARBA00004141"/>
    </source>
</evidence>
<dbReference type="FunFam" id="1.20.1250.20:FF:000057">
    <property type="entry name" value="MFS general substrate transporter"/>
    <property type="match status" value="1"/>
</dbReference>
<dbReference type="OrthoDB" id="4161332at2759"/>
<reference evidence="12" key="2">
    <citation type="submission" date="2020-02" db="EMBL/GenBank/DDBJ databases">
        <title>Identification and distribution of gene clusters putatively required for synthesis of sphingolipid metabolism inhibitors in phylogenetically diverse species of the filamentous fungus Fusarium.</title>
        <authorList>
            <person name="Kim H.-S."/>
            <person name="Busman M."/>
            <person name="Brown D.W."/>
            <person name="Divon H."/>
            <person name="Uhlig S."/>
            <person name="Proctor R.H."/>
        </authorList>
    </citation>
    <scope>NUCLEOTIDE SEQUENCE</scope>
    <source>
        <strain evidence="12">NRRL 25174</strain>
    </source>
</reference>
<dbReference type="AlphaFoldDB" id="A0A9P5AC02"/>
<feature type="transmembrane region" description="Helical" evidence="10">
    <location>
        <begin position="107"/>
        <end position="127"/>
    </location>
</feature>
<organism evidence="12 13">
    <name type="scientific">Fusarium beomiforme</name>
    <dbReference type="NCBI Taxonomy" id="44412"/>
    <lineage>
        <taxon>Eukaryota</taxon>
        <taxon>Fungi</taxon>
        <taxon>Dikarya</taxon>
        <taxon>Ascomycota</taxon>
        <taxon>Pezizomycotina</taxon>
        <taxon>Sordariomycetes</taxon>
        <taxon>Hypocreomycetidae</taxon>
        <taxon>Hypocreales</taxon>
        <taxon>Nectriaceae</taxon>
        <taxon>Fusarium</taxon>
        <taxon>Fusarium burgessii species complex</taxon>
    </lineage>
</organism>
<name>A0A9P5AC02_9HYPO</name>
<feature type="region of interest" description="Disordered" evidence="9">
    <location>
        <begin position="555"/>
        <end position="600"/>
    </location>
</feature>
<dbReference type="Proteomes" id="UP000730481">
    <property type="component" value="Unassembled WGS sequence"/>
</dbReference>
<sequence>MAVKGKSDDLVDEKIGDAQCVETVCNPPDGRYISPEEIQGSFPLLRDLSKEQMDALNKRVLRKIDWRLLPIVSLMYLMNHLDRMNVSNARLAGFQSDLNMSDTTWNAGISTFYVGYTIAQLPGNLLLAKTSPRVFLPTIMLMWSMGTICMPAITSGAGFCVARFFVGLTEAPFFPGLTLITSSWYNLQESPMRMAIWHAGNTVANILSGFLAAGILENMEGIAGLHAWQWFFIIEGIVSIVVALAAYVVLPGWPSDSEAKWPHKKPFLTLEESEMAQYRVLLSNGGRDERLGGTWAGVREACQDPFTWFFCLMHFGLTIAQSYKDFLPSIIDTFGFDKLTTYLIQAPPYAMAYIGACALAWSCGHFVESTWHIAVPIIISAGGCGILISTLNVGARYFGIILLCIGTYSGLNLQLSWETTLVPAPRAKKAALIALANCISQSSHWFSPYFFPTSQEPYYRMAGGLIIAGSLQGVMPHQVTGIGERTYSMRAAYFGLVYTRCDGSLPGCKTCEVYKVECRYERPPPMSQILAMAQKLQESEKTVAELEAALERANRLCDQDSSRLPEQDDDGGDDDIDGDDDTTRLRISPNQGSTPEQRLVSDLSLDSDGKLCYYGPTSAVHAPLPYSQSGSDNRQSSLLAARRILSSTALESRTWEEFALGNASMQTGIPHQLISRLINIHWTWVNPLFSWVYRPAFIRDMAIGGPCYSPFLLTVMTSHAARFDSAKVSEMLINKARLLLGTEIHRPSSVPTAQALLQLSARDLAYGSTSQAWLYSGMAFRMVSDLGLHHSTINIASLGHLSAEDLEIRRRLFWSCYFWDKAISLYFGRMPVLLELPFNRSPDLVDDSAENDVWSPYCGDSMNLSNLAIGDYPSVKSHVVSAFENACKLAVILSDIIHYLYSRRETPDINQKLKAIQKSLEQWRYNTPSHLKCDPYQPPQVCPPPHIITQNLLYYTTLILLHRPFYSVPAHHDACREAADNIEKLLQLLKKTFGFTRISYLIAYCVYTGASVLMQDVKNGDLDANIKMQTFLHCLRQGTTTCPIVQRSLDIITNRLRSETILIPQAEPDDMPPEQTPFMGSNYLPAFPYHDAGLNYNQDIHQGHFNLDSFTLLDSFPEAQYNSSLPGGEWFFTST</sequence>
<feature type="transmembrane region" description="Helical" evidence="10">
    <location>
        <begin position="373"/>
        <end position="391"/>
    </location>
</feature>
<comment type="caution">
    <text evidence="12">The sequence shown here is derived from an EMBL/GenBank/DDBJ whole genome shotgun (WGS) entry which is preliminary data.</text>
</comment>
<dbReference type="CDD" id="cd00067">
    <property type="entry name" value="GAL4"/>
    <property type="match status" value="1"/>
</dbReference>
<dbReference type="PANTHER" id="PTHR43791:SF13">
    <property type="entry name" value="MAJOR FACILITATOR SUPERFAMILY (MFS) PROFILE DOMAIN-CONTAINING PROTEIN"/>
    <property type="match status" value="1"/>
</dbReference>
<evidence type="ECO:0000313" key="13">
    <source>
        <dbReference type="Proteomes" id="UP000730481"/>
    </source>
</evidence>
<evidence type="ECO:0000256" key="5">
    <source>
        <dbReference type="ARBA" id="ARBA00022989"/>
    </source>
</evidence>
<dbReference type="SUPFAM" id="SSF103473">
    <property type="entry name" value="MFS general substrate transporter"/>
    <property type="match status" value="1"/>
</dbReference>
<evidence type="ECO:0000256" key="8">
    <source>
        <dbReference type="ARBA" id="ARBA00023242"/>
    </source>
</evidence>
<dbReference type="EMBL" id="PVQB02000556">
    <property type="protein sequence ID" value="KAF4335498.1"/>
    <property type="molecule type" value="Genomic_DNA"/>
</dbReference>
<keyword evidence="4" id="KW-0479">Metal-binding</keyword>
<feature type="compositionally biased region" description="Acidic residues" evidence="9">
    <location>
        <begin position="567"/>
        <end position="580"/>
    </location>
</feature>
<proteinExistence type="predicted"/>
<evidence type="ECO:0000313" key="12">
    <source>
        <dbReference type="EMBL" id="KAF4335498.1"/>
    </source>
</evidence>
<protein>
    <submittedName>
        <fullName evidence="12">Vitamin H transporter</fullName>
    </submittedName>
</protein>
<dbReference type="InterPro" id="IPR007219">
    <property type="entry name" value="XnlR_reg_dom"/>
</dbReference>
<evidence type="ECO:0000259" key="11">
    <source>
        <dbReference type="SMART" id="SM00906"/>
    </source>
</evidence>
<dbReference type="GO" id="GO:0006351">
    <property type="term" value="P:DNA-templated transcription"/>
    <property type="evidence" value="ECO:0007669"/>
    <property type="project" value="InterPro"/>
</dbReference>
<dbReference type="GO" id="GO:0003677">
    <property type="term" value="F:DNA binding"/>
    <property type="evidence" value="ECO:0007669"/>
    <property type="project" value="InterPro"/>
</dbReference>
<comment type="subcellular location">
    <subcellularLocation>
        <location evidence="1">Membrane</location>
        <topology evidence="1">Multi-pass membrane protein</topology>
    </subcellularLocation>
</comment>
<dbReference type="SMART" id="SM00906">
    <property type="entry name" value="Fungal_trans"/>
    <property type="match status" value="1"/>
</dbReference>
<gene>
    <name evidence="12" type="ORF">FBEOM_10657</name>
</gene>
<dbReference type="Gene3D" id="1.20.1250.20">
    <property type="entry name" value="MFS general substrate transporter like domains"/>
    <property type="match status" value="1"/>
</dbReference>
<evidence type="ECO:0000256" key="2">
    <source>
        <dbReference type="ARBA" id="ARBA00022448"/>
    </source>
</evidence>
<dbReference type="PANTHER" id="PTHR43791">
    <property type="entry name" value="PERMEASE-RELATED"/>
    <property type="match status" value="1"/>
</dbReference>
<keyword evidence="2" id="KW-0813">Transport</keyword>
<feature type="transmembrane region" description="Helical" evidence="10">
    <location>
        <begin position="228"/>
        <end position="250"/>
    </location>
</feature>
<accession>A0A9P5AC02</accession>
<feature type="transmembrane region" description="Helical" evidence="10">
    <location>
        <begin position="139"/>
        <end position="165"/>
    </location>
</feature>
<feature type="compositionally biased region" description="Basic and acidic residues" evidence="9">
    <location>
        <begin position="555"/>
        <end position="566"/>
    </location>
</feature>
<keyword evidence="5 10" id="KW-1133">Transmembrane helix</keyword>
<evidence type="ECO:0000256" key="6">
    <source>
        <dbReference type="ARBA" id="ARBA00023136"/>
    </source>
</evidence>
<keyword evidence="8" id="KW-0539">Nucleus</keyword>
<dbReference type="InterPro" id="IPR036259">
    <property type="entry name" value="MFS_trans_sf"/>
</dbReference>
<dbReference type="GO" id="GO:0022857">
    <property type="term" value="F:transmembrane transporter activity"/>
    <property type="evidence" value="ECO:0007669"/>
    <property type="project" value="InterPro"/>
</dbReference>
<dbReference type="InterPro" id="IPR001138">
    <property type="entry name" value="Zn2Cys6_DnaBD"/>
</dbReference>
<evidence type="ECO:0000256" key="4">
    <source>
        <dbReference type="ARBA" id="ARBA00022723"/>
    </source>
</evidence>
<dbReference type="GO" id="GO:0000981">
    <property type="term" value="F:DNA-binding transcription factor activity, RNA polymerase II-specific"/>
    <property type="evidence" value="ECO:0007669"/>
    <property type="project" value="InterPro"/>
</dbReference>
<dbReference type="InterPro" id="IPR011701">
    <property type="entry name" value="MFS"/>
</dbReference>
<evidence type="ECO:0000256" key="9">
    <source>
        <dbReference type="SAM" id="MobiDB-lite"/>
    </source>
</evidence>
<dbReference type="Pfam" id="PF07690">
    <property type="entry name" value="MFS_1"/>
    <property type="match status" value="1"/>
</dbReference>
<evidence type="ECO:0000256" key="3">
    <source>
        <dbReference type="ARBA" id="ARBA00022692"/>
    </source>
</evidence>
<reference evidence="12" key="1">
    <citation type="journal article" date="2017" name="Mycologia">
        <title>Fusarium algeriense, sp. nov., a novel toxigenic crown rot pathogen of durum wheat from Algeria is nested in the Fusarium burgessii species complex.</title>
        <authorList>
            <person name="Laraba I."/>
            <person name="Keddad A."/>
            <person name="Boureghda H."/>
            <person name="Abdallah N."/>
            <person name="Vaughan M.M."/>
            <person name="Proctor R.H."/>
            <person name="Busman M."/>
            <person name="O'Donnell K."/>
        </authorList>
    </citation>
    <scope>NUCLEOTIDE SEQUENCE</scope>
    <source>
        <strain evidence="12">NRRL 25174</strain>
    </source>
</reference>
<dbReference type="Pfam" id="PF04082">
    <property type="entry name" value="Fungal_trans"/>
    <property type="match status" value="1"/>
</dbReference>
<keyword evidence="6 10" id="KW-0472">Membrane</keyword>
<dbReference type="InterPro" id="IPR036864">
    <property type="entry name" value="Zn2-C6_fun-type_DNA-bd_sf"/>
</dbReference>
<dbReference type="CDD" id="cd12148">
    <property type="entry name" value="fungal_TF_MHR"/>
    <property type="match status" value="1"/>
</dbReference>
<feature type="domain" description="Xylanolytic transcriptional activator regulatory" evidence="11">
    <location>
        <begin position="772"/>
        <end position="848"/>
    </location>
</feature>
<dbReference type="GO" id="GO:0016020">
    <property type="term" value="C:membrane"/>
    <property type="evidence" value="ECO:0007669"/>
    <property type="project" value="UniProtKB-SubCell"/>
</dbReference>
<keyword evidence="13" id="KW-1185">Reference proteome</keyword>